<evidence type="ECO:0000259" key="2">
    <source>
        <dbReference type="PROSITE" id="PS51462"/>
    </source>
</evidence>
<dbReference type="InterPro" id="IPR000086">
    <property type="entry name" value="NUDIX_hydrolase_dom"/>
</dbReference>
<sequence length="161" mass="17440">MAKESRRRSAGMLLYRGAGPSLEVLIAHPGGPLWAKKDDGAWSLPKGLYEPDESPLDAARREFAEEIGTPAPDGPVLDLGDVTLASGKVVTGFAVEGDLDASTVVSNTFEMQWPPRSGRMQSFPEIDRAEWVTPDTARSKLNPAQAEFVDRLRDHLEVPGA</sequence>
<dbReference type="CDD" id="cd04662">
    <property type="entry name" value="NUDIX_Hydrolase"/>
    <property type="match status" value="1"/>
</dbReference>
<proteinExistence type="predicted"/>
<accession>A0ABR7W749</accession>
<keyword evidence="4" id="KW-1185">Reference proteome</keyword>
<feature type="domain" description="Nudix hydrolase" evidence="2">
    <location>
        <begin position="5"/>
        <end position="154"/>
    </location>
</feature>
<dbReference type="InterPro" id="IPR020084">
    <property type="entry name" value="NUDIX_hydrolase_CS"/>
</dbReference>
<evidence type="ECO:0000313" key="4">
    <source>
        <dbReference type="Proteomes" id="UP000602395"/>
    </source>
</evidence>
<organism evidence="3 4">
    <name type="scientific">Gordonia hankookensis</name>
    <dbReference type="NCBI Taxonomy" id="589403"/>
    <lineage>
        <taxon>Bacteria</taxon>
        <taxon>Bacillati</taxon>
        <taxon>Actinomycetota</taxon>
        <taxon>Actinomycetes</taxon>
        <taxon>Mycobacteriales</taxon>
        <taxon>Gordoniaceae</taxon>
        <taxon>Gordonia</taxon>
    </lineage>
</organism>
<dbReference type="PROSITE" id="PS00893">
    <property type="entry name" value="NUDIX_BOX"/>
    <property type="match status" value="1"/>
</dbReference>
<protein>
    <submittedName>
        <fullName evidence="3">NUDIX domain-containing protein</fullName>
    </submittedName>
</protein>
<keyword evidence="1" id="KW-0378">Hydrolase</keyword>
<reference evidence="3 4" key="1">
    <citation type="submission" date="2020-09" db="EMBL/GenBank/DDBJ databases">
        <title>Novel species in genus Gordonia.</title>
        <authorList>
            <person name="Zhang G."/>
        </authorList>
    </citation>
    <scope>NUCLEOTIDE SEQUENCE [LARGE SCALE GENOMIC DNA]</scope>
    <source>
        <strain evidence="3 4">ON-33</strain>
    </source>
</reference>
<dbReference type="PANTHER" id="PTHR21340">
    <property type="entry name" value="DIADENOSINE 5,5-P1,P4-TETRAPHOSPHATE PYROPHOSPHOHYDROLASE MUTT"/>
    <property type="match status" value="1"/>
</dbReference>
<dbReference type="PANTHER" id="PTHR21340:SF7">
    <property type="entry name" value="NUDIX HYDROLASE DOMAIN-CONTAINING PROTEIN"/>
    <property type="match status" value="1"/>
</dbReference>
<dbReference type="InterPro" id="IPR015797">
    <property type="entry name" value="NUDIX_hydrolase-like_dom_sf"/>
</dbReference>
<dbReference type="SUPFAM" id="SSF55811">
    <property type="entry name" value="Nudix"/>
    <property type="match status" value="1"/>
</dbReference>
<evidence type="ECO:0000313" key="3">
    <source>
        <dbReference type="EMBL" id="MBD1318651.1"/>
    </source>
</evidence>
<dbReference type="EMBL" id="JACWMS010000001">
    <property type="protein sequence ID" value="MBD1318651.1"/>
    <property type="molecule type" value="Genomic_DNA"/>
</dbReference>
<gene>
    <name evidence="3" type="ORF">IDF66_03575</name>
</gene>
<dbReference type="Gene3D" id="3.90.79.10">
    <property type="entry name" value="Nucleoside Triphosphate Pyrophosphohydrolase"/>
    <property type="match status" value="1"/>
</dbReference>
<dbReference type="Proteomes" id="UP000602395">
    <property type="component" value="Unassembled WGS sequence"/>
</dbReference>
<dbReference type="InterPro" id="IPR051325">
    <property type="entry name" value="Nudix_hydrolase_domain"/>
</dbReference>
<evidence type="ECO:0000256" key="1">
    <source>
        <dbReference type="ARBA" id="ARBA00022801"/>
    </source>
</evidence>
<comment type="caution">
    <text evidence="3">The sequence shown here is derived from an EMBL/GenBank/DDBJ whole genome shotgun (WGS) entry which is preliminary data.</text>
</comment>
<name>A0ABR7W749_9ACTN</name>
<dbReference type="Pfam" id="PF00293">
    <property type="entry name" value="NUDIX"/>
    <property type="match status" value="1"/>
</dbReference>
<dbReference type="PROSITE" id="PS51462">
    <property type="entry name" value="NUDIX"/>
    <property type="match status" value="1"/>
</dbReference>
<dbReference type="RefSeq" id="WP_164308797.1">
    <property type="nucleotide sequence ID" value="NZ_BAABAD010000003.1"/>
</dbReference>